<reference evidence="1" key="1">
    <citation type="submission" date="2020-09" db="EMBL/GenBank/DDBJ databases">
        <title>Genome-Enabled Discovery of Anthraquinone Biosynthesis in Senna tora.</title>
        <authorList>
            <person name="Kang S.-H."/>
            <person name="Pandey R.P."/>
            <person name="Lee C.-M."/>
            <person name="Sim J.-S."/>
            <person name="Jeong J.-T."/>
            <person name="Choi B.-S."/>
            <person name="Jung M."/>
            <person name="Ginzburg D."/>
            <person name="Zhao K."/>
            <person name="Won S.Y."/>
            <person name="Oh T.-J."/>
            <person name="Yu Y."/>
            <person name="Kim N.-H."/>
            <person name="Lee O.R."/>
            <person name="Lee T.-H."/>
            <person name="Bashyal P."/>
            <person name="Kim T.-S."/>
            <person name="Lee W.-H."/>
            <person name="Kawkins C."/>
            <person name="Kim C.-K."/>
            <person name="Kim J.S."/>
            <person name="Ahn B.O."/>
            <person name="Rhee S.Y."/>
            <person name="Sohng J.K."/>
        </authorList>
    </citation>
    <scope>NUCLEOTIDE SEQUENCE</scope>
    <source>
        <tissue evidence="1">Leaf</tissue>
    </source>
</reference>
<evidence type="ECO:0000313" key="2">
    <source>
        <dbReference type="Proteomes" id="UP000634136"/>
    </source>
</evidence>
<evidence type="ECO:0000313" key="1">
    <source>
        <dbReference type="EMBL" id="KAF7816835.1"/>
    </source>
</evidence>
<organism evidence="1 2">
    <name type="scientific">Senna tora</name>
    <dbReference type="NCBI Taxonomy" id="362788"/>
    <lineage>
        <taxon>Eukaryota</taxon>
        <taxon>Viridiplantae</taxon>
        <taxon>Streptophyta</taxon>
        <taxon>Embryophyta</taxon>
        <taxon>Tracheophyta</taxon>
        <taxon>Spermatophyta</taxon>
        <taxon>Magnoliopsida</taxon>
        <taxon>eudicotyledons</taxon>
        <taxon>Gunneridae</taxon>
        <taxon>Pentapetalae</taxon>
        <taxon>rosids</taxon>
        <taxon>fabids</taxon>
        <taxon>Fabales</taxon>
        <taxon>Fabaceae</taxon>
        <taxon>Caesalpinioideae</taxon>
        <taxon>Cassia clade</taxon>
        <taxon>Senna</taxon>
    </lineage>
</organism>
<proteinExistence type="predicted"/>
<sequence length="29" mass="3216">MGVDRAREVIVSLLTRERKWGSGGVESAR</sequence>
<comment type="caution">
    <text evidence="1">The sequence shown here is derived from an EMBL/GenBank/DDBJ whole genome shotgun (WGS) entry which is preliminary data.</text>
</comment>
<dbReference type="Proteomes" id="UP000634136">
    <property type="component" value="Unassembled WGS sequence"/>
</dbReference>
<dbReference type="EMBL" id="JAAIUW010000009">
    <property type="protein sequence ID" value="KAF7816835.1"/>
    <property type="molecule type" value="Genomic_DNA"/>
</dbReference>
<name>A0A834T7R7_9FABA</name>
<dbReference type="AlphaFoldDB" id="A0A834T7R7"/>
<keyword evidence="2" id="KW-1185">Reference proteome</keyword>
<protein>
    <submittedName>
        <fullName evidence="1">Uncharacterized protein</fullName>
    </submittedName>
</protein>
<accession>A0A834T7R7</accession>
<gene>
    <name evidence="1" type="ORF">G2W53_030804</name>
</gene>